<proteinExistence type="predicted"/>
<evidence type="ECO:0000313" key="4">
    <source>
        <dbReference type="Proteomes" id="UP001497453"/>
    </source>
</evidence>
<protein>
    <recommendedName>
        <fullName evidence="2">HNH nuclease domain-containing protein</fullName>
    </recommendedName>
</protein>
<dbReference type="Pfam" id="PF13391">
    <property type="entry name" value="HNH_2"/>
    <property type="match status" value="1"/>
</dbReference>
<feature type="domain" description="HNH nuclease" evidence="2">
    <location>
        <begin position="196"/>
        <end position="284"/>
    </location>
</feature>
<sequence length="418" mass="46664">MTTPINNDSKDPVLLADALPQCLRTIFDKKGKDAELTYKYKSASSSEGEIIIDLVLFLKLVISEAKVSAEVAALVWAAVKAHFKDIVEEKNGSLIPCVGEKTWGETFAKLEKDRKKLKAKLEKPLETEAIKWITWLLVPLRDPKKKPRQSNQQPGNQQQGNQQQGNQQPGNQQQGNQNSRQPDFTEKVLERDRYTCPVTGAINKGFKGNQYAQGTQAPRGYLEVAHIMPHHLNNGGEALKYYERFWSGGITAANFDTLVNDVSNGLPLDRNFHISFDKLEWSIEASATEYILRYTCNGQPSVGRILPDTTDGKKLIFGTGDATLAKPNRDFCNLHYAICRVANQSGMADVFNAMYKDDDEDLWGDSADPVFGDPSKVGRAYRPTPLDDDEEGEELGYDRYQKKFALEVPGGKVLTARS</sequence>
<evidence type="ECO:0000256" key="1">
    <source>
        <dbReference type="SAM" id="MobiDB-lite"/>
    </source>
</evidence>
<dbReference type="EMBL" id="OZ037948">
    <property type="protein sequence ID" value="CAL1710291.1"/>
    <property type="molecule type" value="Genomic_DNA"/>
</dbReference>
<feature type="compositionally biased region" description="Low complexity" evidence="1">
    <location>
        <begin position="149"/>
        <end position="182"/>
    </location>
</feature>
<gene>
    <name evidence="3" type="ORF">GFSPODELE1_LOCUS7742</name>
</gene>
<dbReference type="Proteomes" id="UP001497453">
    <property type="component" value="Chromosome 5"/>
</dbReference>
<name>A0ABP1DR62_9APHY</name>
<evidence type="ECO:0000313" key="3">
    <source>
        <dbReference type="EMBL" id="CAL1710291.1"/>
    </source>
</evidence>
<keyword evidence="4" id="KW-1185">Reference proteome</keyword>
<dbReference type="InterPro" id="IPR003615">
    <property type="entry name" value="HNH_nuc"/>
</dbReference>
<feature type="region of interest" description="Disordered" evidence="1">
    <location>
        <begin position="143"/>
        <end position="183"/>
    </location>
</feature>
<evidence type="ECO:0000259" key="2">
    <source>
        <dbReference type="Pfam" id="PF13391"/>
    </source>
</evidence>
<accession>A0ABP1DR62</accession>
<organism evidence="3 4">
    <name type="scientific">Somion occarium</name>
    <dbReference type="NCBI Taxonomy" id="3059160"/>
    <lineage>
        <taxon>Eukaryota</taxon>
        <taxon>Fungi</taxon>
        <taxon>Dikarya</taxon>
        <taxon>Basidiomycota</taxon>
        <taxon>Agaricomycotina</taxon>
        <taxon>Agaricomycetes</taxon>
        <taxon>Polyporales</taxon>
        <taxon>Cerrenaceae</taxon>
        <taxon>Somion</taxon>
    </lineage>
</organism>
<reference evidence="4" key="1">
    <citation type="submission" date="2024-04" db="EMBL/GenBank/DDBJ databases">
        <authorList>
            <person name="Shaw F."/>
            <person name="Minotto A."/>
        </authorList>
    </citation>
    <scope>NUCLEOTIDE SEQUENCE [LARGE SCALE GENOMIC DNA]</scope>
</reference>
<feature type="region of interest" description="Disordered" evidence="1">
    <location>
        <begin position="374"/>
        <end position="394"/>
    </location>
</feature>